<dbReference type="PANTHER" id="PTHR33375:SF1">
    <property type="entry name" value="CHROMOSOME-PARTITIONING PROTEIN PARB-RELATED"/>
    <property type="match status" value="1"/>
</dbReference>
<name>A0A3N1Y739_9GAMM</name>
<dbReference type="NCBIfam" id="TIGR00180">
    <property type="entry name" value="parB_part"/>
    <property type="match status" value="1"/>
</dbReference>
<dbReference type="Proteomes" id="UP000276634">
    <property type="component" value="Unassembled WGS sequence"/>
</dbReference>
<dbReference type="EMBL" id="RJVI01000001">
    <property type="protein sequence ID" value="ROR34338.1"/>
    <property type="molecule type" value="Genomic_DNA"/>
</dbReference>
<dbReference type="InterPro" id="IPR050336">
    <property type="entry name" value="Chromosome_partition/occlusion"/>
</dbReference>
<dbReference type="Pfam" id="PF17762">
    <property type="entry name" value="HTH_ParB"/>
    <property type="match status" value="1"/>
</dbReference>
<evidence type="ECO:0000256" key="2">
    <source>
        <dbReference type="ARBA" id="ARBA00022372"/>
    </source>
</evidence>
<dbReference type="GO" id="GO:0007059">
    <property type="term" value="P:chromosome segregation"/>
    <property type="evidence" value="ECO:0007669"/>
    <property type="project" value="UniProtKB-KW"/>
</dbReference>
<dbReference type="InterPro" id="IPR004437">
    <property type="entry name" value="ParB/RepB/Spo0J"/>
</dbReference>
<dbReference type="AlphaFoldDB" id="A0A3N1Y739"/>
<evidence type="ECO:0000256" key="5">
    <source>
        <dbReference type="ARBA" id="ARBA00025472"/>
    </source>
</evidence>
<evidence type="ECO:0000256" key="3">
    <source>
        <dbReference type="ARBA" id="ARBA00022829"/>
    </source>
</evidence>
<proteinExistence type="inferred from homology"/>
<comment type="function">
    <text evidence="5">Involved in chromosome partition. Localize to both poles of the predivisional cell following completion of DNA replication. Binds to the DNA origin of replication.</text>
</comment>
<evidence type="ECO:0000256" key="1">
    <source>
        <dbReference type="ARBA" id="ARBA00006295"/>
    </source>
</evidence>
<dbReference type="SMART" id="SM00470">
    <property type="entry name" value="ParB"/>
    <property type="match status" value="1"/>
</dbReference>
<evidence type="ECO:0000256" key="4">
    <source>
        <dbReference type="ARBA" id="ARBA00023125"/>
    </source>
</evidence>
<dbReference type="InterPro" id="IPR057240">
    <property type="entry name" value="ParB_dimer_C"/>
</dbReference>
<dbReference type="Gene3D" id="1.10.10.2830">
    <property type="match status" value="1"/>
</dbReference>
<evidence type="ECO:0000313" key="8">
    <source>
        <dbReference type="Proteomes" id="UP000276634"/>
    </source>
</evidence>
<evidence type="ECO:0000313" key="7">
    <source>
        <dbReference type="EMBL" id="ROR34338.1"/>
    </source>
</evidence>
<dbReference type="GO" id="GO:0003677">
    <property type="term" value="F:DNA binding"/>
    <property type="evidence" value="ECO:0007669"/>
    <property type="project" value="UniProtKB-KW"/>
</dbReference>
<feature type="domain" description="ParB-like N-terminal" evidence="6">
    <location>
        <begin position="31"/>
        <end position="122"/>
    </location>
</feature>
<dbReference type="InterPro" id="IPR036086">
    <property type="entry name" value="ParB/Sulfiredoxin_sf"/>
</dbReference>
<keyword evidence="4" id="KW-0238">DNA-binding</keyword>
<accession>A0A3N1Y739</accession>
<dbReference type="SUPFAM" id="SSF109709">
    <property type="entry name" value="KorB DNA-binding domain-like"/>
    <property type="match status" value="1"/>
</dbReference>
<dbReference type="InterPro" id="IPR003115">
    <property type="entry name" value="ParB_N"/>
</dbReference>
<keyword evidence="3" id="KW-0159">Chromosome partition</keyword>
<keyword evidence="8" id="KW-1185">Reference proteome</keyword>
<protein>
    <recommendedName>
        <fullName evidence="2">Probable chromosome-partitioning protein ParB</fullName>
    </recommendedName>
</protein>
<dbReference type="GO" id="GO:0045881">
    <property type="term" value="P:positive regulation of sporulation resulting in formation of a cellular spore"/>
    <property type="evidence" value="ECO:0007669"/>
    <property type="project" value="TreeGrafter"/>
</dbReference>
<evidence type="ECO:0000259" key="6">
    <source>
        <dbReference type="SMART" id="SM00470"/>
    </source>
</evidence>
<organism evidence="7 8">
    <name type="scientific">Inmirania thermothiophila</name>
    <dbReference type="NCBI Taxonomy" id="1750597"/>
    <lineage>
        <taxon>Bacteria</taxon>
        <taxon>Pseudomonadati</taxon>
        <taxon>Pseudomonadota</taxon>
        <taxon>Gammaproteobacteria</taxon>
        <taxon>Chromatiales</taxon>
        <taxon>Ectothiorhodospiraceae</taxon>
        <taxon>Inmirania</taxon>
    </lineage>
</organism>
<dbReference type="FunFam" id="3.90.1530.30:FF:000001">
    <property type="entry name" value="Chromosome partitioning protein ParB"/>
    <property type="match status" value="1"/>
</dbReference>
<dbReference type="PANTHER" id="PTHR33375">
    <property type="entry name" value="CHROMOSOME-PARTITIONING PROTEIN PARB-RELATED"/>
    <property type="match status" value="1"/>
</dbReference>
<dbReference type="Pfam" id="PF02195">
    <property type="entry name" value="ParB_N"/>
    <property type="match status" value="1"/>
</dbReference>
<sequence>MARRRLGRGLDALLGATGAAVAEPQPGERLRSLPLDRIRPSPFQPRRAFDPAALEELAASIRAQGVVQPVVVRPAPGGEGYELVAGERRWRAAQMAGLAEVPAVVREVDDRAAMAMALIENVQREDLNPLEEALALRRLVDEFGLTHQEAAEAVGRSRAAVSNLLRLLELHEAVKALLAQGALEMGHARAIAGLPPARQPEAAREVVRRGLSVRETERLVRRMLAPPRPAPRPDPDVDRLQRELSERLGARVELKGGGRRGRLVIHYTSVEELEGILERLR</sequence>
<dbReference type="FunFam" id="1.10.10.2830:FF:000001">
    <property type="entry name" value="Chromosome partitioning protein ParB"/>
    <property type="match status" value="1"/>
</dbReference>
<dbReference type="Gene3D" id="3.90.1530.30">
    <property type="match status" value="1"/>
</dbReference>
<comment type="similarity">
    <text evidence="1">Belongs to the ParB family.</text>
</comment>
<dbReference type="OrthoDB" id="9802051at2"/>
<reference evidence="7 8" key="1">
    <citation type="submission" date="2018-11" db="EMBL/GenBank/DDBJ databases">
        <title>Genomic Encyclopedia of Type Strains, Phase IV (KMG-IV): sequencing the most valuable type-strain genomes for metagenomic binning, comparative biology and taxonomic classification.</title>
        <authorList>
            <person name="Goeker M."/>
        </authorList>
    </citation>
    <scope>NUCLEOTIDE SEQUENCE [LARGE SCALE GENOMIC DNA]</scope>
    <source>
        <strain evidence="7 8">DSM 100275</strain>
    </source>
</reference>
<dbReference type="CDD" id="cd16393">
    <property type="entry name" value="SPO0J_N"/>
    <property type="match status" value="1"/>
</dbReference>
<comment type="caution">
    <text evidence="7">The sequence shown here is derived from an EMBL/GenBank/DDBJ whole genome shotgun (WGS) entry which is preliminary data.</text>
</comment>
<dbReference type="InterPro" id="IPR041468">
    <property type="entry name" value="HTH_ParB/Spo0J"/>
</dbReference>
<dbReference type="RefSeq" id="WP_123399419.1">
    <property type="nucleotide sequence ID" value="NZ_RJVI01000001.1"/>
</dbReference>
<gene>
    <name evidence="7" type="ORF">EDC57_0234</name>
</gene>
<dbReference type="SUPFAM" id="SSF110849">
    <property type="entry name" value="ParB/Sulfiredoxin"/>
    <property type="match status" value="1"/>
</dbReference>
<dbReference type="GO" id="GO:0005694">
    <property type="term" value="C:chromosome"/>
    <property type="evidence" value="ECO:0007669"/>
    <property type="project" value="TreeGrafter"/>
</dbReference>
<dbReference type="Pfam" id="PF23552">
    <property type="entry name" value="ParB_C"/>
    <property type="match status" value="1"/>
</dbReference>